<dbReference type="EC" id="3.1.2.22" evidence="2"/>
<dbReference type="Gene3D" id="3.40.50.1820">
    <property type="entry name" value="alpha/beta hydrolase"/>
    <property type="match status" value="1"/>
</dbReference>
<dbReference type="GO" id="GO:0008474">
    <property type="term" value="F:palmitoyl-(protein) hydrolase activity"/>
    <property type="evidence" value="ECO:0007669"/>
    <property type="project" value="UniProtKB-EC"/>
</dbReference>
<evidence type="ECO:0000313" key="14">
    <source>
        <dbReference type="RefSeq" id="XP_033360774.1"/>
    </source>
</evidence>
<keyword evidence="5" id="KW-0378">Hydrolase</keyword>
<evidence type="ECO:0000256" key="4">
    <source>
        <dbReference type="ARBA" id="ARBA00022729"/>
    </source>
</evidence>
<protein>
    <recommendedName>
        <fullName evidence="3">Palmitoyl-protein thioesterase 1</fullName>
        <ecNumber evidence="2">3.1.2.22</ecNumber>
    </recommendedName>
    <alternativeName>
        <fullName evidence="8">Palmitoyl-protein hydrolase 1</fullName>
    </alternativeName>
</protein>
<keyword evidence="6" id="KW-1015">Disulfide bond</keyword>
<keyword evidence="4 10" id="KW-0732">Signal</keyword>
<dbReference type="GO" id="GO:0006898">
    <property type="term" value="P:receptor-mediated endocytosis"/>
    <property type="evidence" value="ECO:0007669"/>
    <property type="project" value="TreeGrafter"/>
</dbReference>
<dbReference type="Pfam" id="PF02089">
    <property type="entry name" value="Palm_thioest"/>
    <property type="match status" value="1"/>
</dbReference>
<reference evidence="12 13" key="1">
    <citation type="submission" date="2025-04" db="UniProtKB">
        <authorList>
            <consortium name="RefSeq"/>
        </authorList>
    </citation>
    <scope>IDENTIFICATION</scope>
    <source>
        <tissue evidence="12 13">Muscle</tissue>
    </source>
</reference>
<evidence type="ECO:0000256" key="10">
    <source>
        <dbReference type="SAM" id="SignalP"/>
    </source>
</evidence>
<dbReference type="FunFam" id="3.40.50.1820:FF:000107">
    <property type="entry name" value="Palmitoyl-protein thioesterase 1"/>
    <property type="match status" value="1"/>
</dbReference>
<dbReference type="SUPFAM" id="SSF53474">
    <property type="entry name" value="alpha/beta-Hydrolases"/>
    <property type="match status" value="1"/>
</dbReference>
<evidence type="ECO:0000256" key="5">
    <source>
        <dbReference type="ARBA" id="ARBA00022801"/>
    </source>
</evidence>
<evidence type="ECO:0000256" key="6">
    <source>
        <dbReference type="ARBA" id="ARBA00023157"/>
    </source>
</evidence>
<feature type="signal peptide" evidence="10">
    <location>
        <begin position="1"/>
        <end position="19"/>
    </location>
</feature>
<feature type="chain" id="PRO_5044643956" description="Palmitoyl-protein thioesterase 1" evidence="10">
    <location>
        <begin position="20"/>
        <end position="299"/>
    </location>
</feature>
<dbReference type="RefSeq" id="XP_033360774.1">
    <property type="nucleotide sequence ID" value="XM_033504883.1"/>
</dbReference>
<evidence type="ECO:0000256" key="2">
    <source>
        <dbReference type="ARBA" id="ARBA00012423"/>
    </source>
</evidence>
<accession>A0A6J3LA43</accession>
<evidence type="ECO:0000256" key="1">
    <source>
        <dbReference type="ARBA" id="ARBA00010758"/>
    </source>
</evidence>
<dbReference type="GeneID" id="117239379"/>
<dbReference type="RefSeq" id="XP_033360772.1">
    <property type="nucleotide sequence ID" value="XM_033504881.1"/>
</dbReference>
<evidence type="ECO:0000313" key="13">
    <source>
        <dbReference type="RefSeq" id="XP_033360773.1"/>
    </source>
</evidence>
<comment type="catalytic activity">
    <reaction evidence="9">
        <text>S-hexadecanoyl-L-cysteinyl-[protein] + H2O = L-cysteinyl-[protein] + hexadecanoate + H(+)</text>
        <dbReference type="Rhea" id="RHEA:19233"/>
        <dbReference type="Rhea" id="RHEA-COMP:10131"/>
        <dbReference type="Rhea" id="RHEA-COMP:11032"/>
        <dbReference type="ChEBI" id="CHEBI:7896"/>
        <dbReference type="ChEBI" id="CHEBI:15377"/>
        <dbReference type="ChEBI" id="CHEBI:15378"/>
        <dbReference type="ChEBI" id="CHEBI:29950"/>
        <dbReference type="ChEBI" id="CHEBI:74151"/>
        <dbReference type="EC" id="3.1.2.22"/>
    </reaction>
    <physiologicalReaction direction="left-to-right" evidence="9">
        <dbReference type="Rhea" id="RHEA:19234"/>
    </physiologicalReaction>
</comment>
<dbReference type="AlphaFoldDB" id="A0A6J3LA43"/>
<comment type="similarity">
    <text evidence="1">Belongs to the palmitoyl-protein thioesterase family.</text>
</comment>
<organism evidence="11 14">
    <name type="scientific">Bombus vosnesenskii</name>
    <dbReference type="NCBI Taxonomy" id="207650"/>
    <lineage>
        <taxon>Eukaryota</taxon>
        <taxon>Metazoa</taxon>
        <taxon>Ecdysozoa</taxon>
        <taxon>Arthropoda</taxon>
        <taxon>Hexapoda</taxon>
        <taxon>Insecta</taxon>
        <taxon>Pterygota</taxon>
        <taxon>Neoptera</taxon>
        <taxon>Endopterygota</taxon>
        <taxon>Hymenoptera</taxon>
        <taxon>Apocrita</taxon>
        <taxon>Aculeata</taxon>
        <taxon>Apoidea</taxon>
        <taxon>Anthophila</taxon>
        <taxon>Apidae</taxon>
        <taxon>Bombus</taxon>
        <taxon>Pyrobombus</taxon>
    </lineage>
</organism>
<dbReference type="RefSeq" id="XP_033360773.1">
    <property type="nucleotide sequence ID" value="XM_033504882.1"/>
</dbReference>
<dbReference type="PANTHER" id="PTHR11247">
    <property type="entry name" value="PALMITOYL-PROTEIN THIOESTERASE/DOLICHYLDIPHOSPHATASE 1"/>
    <property type="match status" value="1"/>
</dbReference>
<dbReference type="PRINTS" id="PR00414">
    <property type="entry name" value="PPTHIESTRASE"/>
</dbReference>
<evidence type="ECO:0000313" key="11">
    <source>
        <dbReference type="Proteomes" id="UP000504631"/>
    </source>
</evidence>
<keyword evidence="11" id="KW-1185">Reference proteome</keyword>
<dbReference type="PANTHER" id="PTHR11247:SF8">
    <property type="entry name" value="PALMITOYL-PROTEIN THIOESTERASE 1"/>
    <property type="match status" value="1"/>
</dbReference>
<evidence type="ECO:0000256" key="7">
    <source>
        <dbReference type="ARBA" id="ARBA00023180"/>
    </source>
</evidence>
<dbReference type="Proteomes" id="UP000504631">
    <property type="component" value="Unplaced"/>
</dbReference>
<dbReference type="InterPro" id="IPR029058">
    <property type="entry name" value="AB_hydrolase_fold"/>
</dbReference>
<name>A0A6J3LA43_9HYME</name>
<evidence type="ECO:0000313" key="12">
    <source>
        <dbReference type="RefSeq" id="XP_033360772.1"/>
    </source>
</evidence>
<dbReference type="KEGG" id="bvk:117239379"/>
<dbReference type="GO" id="GO:0005764">
    <property type="term" value="C:lysosome"/>
    <property type="evidence" value="ECO:0007669"/>
    <property type="project" value="TreeGrafter"/>
</dbReference>
<keyword evidence="7" id="KW-0325">Glycoprotein</keyword>
<evidence type="ECO:0000256" key="3">
    <source>
        <dbReference type="ARBA" id="ARBA00014212"/>
    </source>
</evidence>
<evidence type="ECO:0000256" key="8">
    <source>
        <dbReference type="ARBA" id="ARBA00031934"/>
    </source>
</evidence>
<dbReference type="InterPro" id="IPR002472">
    <property type="entry name" value="Palm_thioest"/>
</dbReference>
<dbReference type="CTD" id="5538"/>
<sequence length="299" mass="34820">MGKYILLLFFFSYIYQFDGVQIDSPPVVLWHGMGDSCCFSFSLGGIKKLIENRIPNIYVYSIRLGNNEIEDVEHSYFGNINEQIQEVCQQLSKNERLKNGYNAIGFSQGAQFLRAVIQRCPNPPVKNFISLGGQHQGVFGLPNCGTLKPKICNYITRIIKYGAYLQAVQGKFIQATYWHDPYQEEEYKKKSMFMADINNERYINETYKENLQRLRTMVLVKFTNDTIVKPTETEMFGFYKPGQGSLIQTLEQSDLYREDRLGLKMLHDSGRIHFLHVHGNHLQFTEDWFVDNIIKKYLL</sequence>
<proteinExistence type="inferred from homology"/>
<evidence type="ECO:0000256" key="9">
    <source>
        <dbReference type="ARBA" id="ARBA00047409"/>
    </source>
</evidence>
<gene>
    <name evidence="12 13 14" type="primary">LOC117239379</name>
</gene>